<name>A0A5C3FCH0_9BASI</name>
<protein>
    <submittedName>
        <fullName evidence="3">Uncharacterized protein</fullName>
    </submittedName>
</protein>
<sequence length="312" mass="30744">MKLDRTAIAIVAAALLGLSQAAPATSSPGQGADAAMQLERAVEHEARSVSLLRLSDIEARRASSVSTDSTSSSNATAAEPSSSSTKPLTLLNGALNGNGAVGGQGVGSNNGNDHQGVAVANGALNGNLVLGGKGDGSNNGNGLPSDTPADVSVGNGSGNSNLVLDPVAQNQIGSNNGQGPGVGRGSLNGNAVAVVGSGNVVGSNTDSSATGNGVVVLGNGNEVGGKDGQGNLNLILGDNNESDGNLNLIVGSNQQTEGSGNVGVLGVLNIHLKRDAMAGDERSRVVVASLKGEPQTRFIKVRRASVEGYPQT</sequence>
<reference evidence="3 4" key="1">
    <citation type="submission" date="2018-03" db="EMBL/GenBank/DDBJ databases">
        <authorList>
            <person name="Guldener U."/>
        </authorList>
    </citation>
    <scope>NUCLEOTIDE SEQUENCE [LARGE SCALE GENOMIC DNA]</scope>
    <source>
        <strain evidence="3 4">DAOM196992</strain>
    </source>
</reference>
<dbReference type="AlphaFoldDB" id="A0A5C3FCH0"/>
<evidence type="ECO:0000313" key="3">
    <source>
        <dbReference type="EMBL" id="SPO42133.1"/>
    </source>
</evidence>
<proteinExistence type="predicted"/>
<dbReference type="EMBL" id="OOIP01000038">
    <property type="protein sequence ID" value="SPO42133.1"/>
    <property type="molecule type" value="Genomic_DNA"/>
</dbReference>
<gene>
    <name evidence="3" type="ORF">PSFLO_07616</name>
</gene>
<evidence type="ECO:0000256" key="1">
    <source>
        <dbReference type="SAM" id="MobiDB-lite"/>
    </source>
</evidence>
<feature type="signal peptide" evidence="2">
    <location>
        <begin position="1"/>
        <end position="21"/>
    </location>
</feature>
<evidence type="ECO:0000313" key="4">
    <source>
        <dbReference type="Proteomes" id="UP000323386"/>
    </source>
</evidence>
<accession>A0A5C3FCH0</accession>
<dbReference type="Proteomes" id="UP000323386">
    <property type="component" value="Unassembled WGS sequence"/>
</dbReference>
<feature type="chain" id="PRO_5022740979" evidence="2">
    <location>
        <begin position="22"/>
        <end position="312"/>
    </location>
</feature>
<feature type="compositionally biased region" description="Low complexity" evidence="1">
    <location>
        <begin position="62"/>
        <end position="84"/>
    </location>
</feature>
<evidence type="ECO:0000256" key="2">
    <source>
        <dbReference type="SAM" id="SignalP"/>
    </source>
</evidence>
<organism evidence="3 4">
    <name type="scientific">Pseudozyma flocculosa</name>
    <dbReference type="NCBI Taxonomy" id="84751"/>
    <lineage>
        <taxon>Eukaryota</taxon>
        <taxon>Fungi</taxon>
        <taxon>Dikarya</taxon>
        <taxon>Basidiomycota</taxon>
        <taxon>Ustilaginomycotina</taxon>
        <taxon>Ustilaginomycetes</taxon>
        <taxon>Ustilaginales</taxon>
        <taxon>Ustilaginaceae</taxon>
        <taxon>Pseudozyma</taxon>
    </lineage>
</organism>
<keyword evidence="4" id="KW-1185">Reference proteome</keyword>
<keyword evidence="2" id="KW-0732">Signal</keyword>
<feature type="region of interest" description="Disordered" evidence="1">
    <location>
        <begin position="62"/>
        <end position="91"/>
    </location>
</feature>